<dbReference type="EMBL" id="OJIN01000135">
    <property type="protein sequence ID" value="SPD74247.1"/>
    <property type="molecule type" value="Genomic_DNA"/>
</dbReference>
<organism evidence="1">
    <name type="scientific">uncultured Desulfobacterium sp</name>
    <dbReference type="NCBI Taxonomy" id="201089"/>
    <lineage>
        <taxon>Bacteria</taxon>
        <taxon>Pseudomonadati</taxon>
        <taxon>Thermodesulfobacteriota</taxon>
        <taxon>Desulfobacteria</taxon>
        <taxon>Desulfobacterales</taxon>
        <taxon>Desulfobacteriaceae</taxon>
        <taxon>Desulfobacterium</taxon>
        <taxon>environmental samples</taxon>
    </lineage>
</organism>
<protein>
    <submittedName>
        <fullName evidence="1">Uncharacterized protein</fullName>
    </submittedName>
</protein>
<name>A0A445MXN8_9BACT</name>
<dbReference type="AlphaFoldDB" id="A0A445MXN8"/>
<sequence>MYIRKIGLCKVIDYNSMINIYFAAGKKIYIGKNSLADEHHAARELSAIGQDNGCYCRSSADQNIKRFSMMIKVVKTR</sequence>
<accession>A0A445MXN8</accession>
<reference evidence="1" key="1">
    <citation type="submission" date="2018-01" db="EMBL/GenBank/DDBJ databases">
        <authorList>
            <person name="Regsiter A."/>
            <person name="William W."/>
        </authorList>
    </citation>
    <scope>NUCLEOTIDE SEQUENCE</scope>
    <source>
        <strain evidence="1">TRIP AH-1</strain>
    </source>
</reference>
<proteinExistence type="predicted"/>
<gene>
    <name evidence="1" type="ORF">PITCH_A220014</name>
</gene>
<evidence type="ECO:0000313" key="1">
    <source>
        <dbReference type="EMBL" id="SPD74247.1"/>
    </source>
</evidence>